<evidence type="ECO:0000313" key="9">
    <source>
        <dbReference type="Proteomes" id="UP000199259"/>
    </source>
</evidence>
<evidence type="ECO:0000256" key="1">
    <source>
        <dbReference type="ARBA" id="ARBA00004651"/>
    </source>
</evidence>
<feature type="transmembrane region" description="Helical" evidence="6">
    <location>
        <begin position="69"/>
        <end position="94"/>
    </location>
</feature>
<dbReference type="RefSeq" id="WP_162272970.1">
    <property type="nucleotide sequence ID" value="NZ_FNCA01000006.1"/>
</dbReference>
<dbReference type="Pfam" id="PF07694">
    <property type="entry name" value="5TM-5TMR_LYT"/>
    <property type="match status" value="1"/>
</dbReference>
<evidence type="ECO:0000313" key="8">
    <source>
        <dbReference type="EMBL" id="SDG04350.1"/>
    </source>
</evidence>
<evidence type="ECO:0000256" key="3">
    <source>
        <dbReference type="ARBA" id="ARBA00022692"/>
    </source>
</evidence>
<reference evidence="8 9" key="1">
    <citation type="submission" date="2016-10" db="EMBL/GenBank/DDBJ databases">
        <authorList>
            <person name="Varghese N."/>
            <person name="Submissions S."/>
        </authorList>
    </citation>
    <scope>NUCLEOTIDE SEQUENCE [LARGE SCALE GENOMIC DNA]</scope>
    <source>
        <strain evidence="8 9">PL 12/M</strain>
    </source>
</reference>
<evidence type="ECO:0000256" key="2">
    <source>
        <dbReference type="ARBA" id="ARBA00022475"/>
    </source>
</evidence>
<dbReference type="GO" id="GO:0000155">
    <property type="term" value="F:phosphorelay sensor kinase activity"/>
    <property type="evidence" value="ECO:0007669"/>
    <property type="project" value="InterPro"/>
</dbReference>
<feature type="transmembrane region" description="Helical" evidence="6">
    <location>
        <begin position="6"/>
        <end position="26"/>
    </location>
</feature>
<proteinExistence type="predicted"/>
<sequence>MNIEMLITLINNAALLILLGVFYDVLLSNNKINKHLRGTVLGFVVGLVGIALMLNPWEVFPGLFYDSRSILLSVVSLFFGFIPAVIGAIIMIVYRLYVGGIGSLLNIIAMIAFIAIGLSWRKYHEKLKKN</sequence>
<feature type="transmembrane region" description="Helical" evidence="6">
    <location>
        <begin position="101"/>
        <end position="120"/>
    </location>
</feature>
<keyword evidence="9" id="KW-1185">Reference proteome</keyword>
<keyword evidence="4 6" id="KW-1133">Transmembrane helix</keyword>
<dbReference type="GO" id="GO:0071555">
    <property type="term" value="P:cell wall organization"/>
    <property type="evidence" value="ECO:0007669"/>
    <property type="project" value="InterPro"/>
</dbReference>
<evidence type="ECO:0000256" key="5">
    <source>
        <dbReference type="ARBA" id="ARBA00023136"/>
    </source>
</evidence>
<keyword evidence="5 6" id="KW-0472">Membrane</keyword>
<evidence type="ECO:0000256" key="4">
    <source>
        <dbReference type="ARBA" id="ARBA00022989"/>
    </source>
</evidence>
<feature type="transmembrane region" description="Helical" evidence="6">
    <location>
        <begin position="38"/>
        <end position="57"/>
    </location>
</feature>
<accession>A0A7Z7AZX6</accession>
<dbReference type="Proteomes" id="UP000199259">
    <property type="component" value="Unassembled WGS sequence"/>
</dbReference>
<keyword evidence="3 6" id="KW-0812">Transmembrane</keyword>
<evidence type="ECO:0000259" key="7">
    <source>
        <dbReference type="Pfam" id="PF07694"/>
    </source>
</evidence>
<dbReference type="AlphaFoldDB" id="A0A7Z7AZX6"/>
<protein>
    <submittedName>
        <fullName evidence="8">5TMR of 5TMR-LYT</fullName>
    </submittedName>
</protein>
<evidence type="ECO:0000256" key="6">
    <source>
        <dbReference type="SAM" id="Phobius"/>
    </source>
</evidence>
<dbReference type="EMBL" id="FNCA01000006">
    <property type="protein sequence ID" value="SDG04350.1"/>
    <property type="molecule type" value="Genomic_DNA"/>
</dbReference>
<name>A0A7Z7AZX6_9EURY</name>
<comment type="caution">
    <text evidence="8">The sequence shown here is derived from an EMBL/GenBank/DDBJ whole genome shotgun (WGS) entry which is preliminary data.</text>
</comment>
<dbReference type="InterPro" id="IPR011620">
    <property type="entry name" value="Sig_transdc_His_kinase_LytS_TM"/>
</dbReference>
<comment type="subcellular location">
    <subcellularLocation>
        <location evidence="1">Cell membrane</location>
        <topology evidence="1">Multi-pass membrane protein</topology>
    </subcellularLocation>
</comment>
<dbReference type="GO" id="GO:0005886">
    <property type="term" value="C:plasma membrane"/>
    <property type="evidence" value="ECO:0007669"/>
    <property type="project" value="UniProtKB-SubCell"/>
</dbReference>
<feature type="domain" description="Signal transduction histidine kinase 5TM receptor LytS transmembrane region" evidence="7">
    <location>
        <begin position="23"/>
        <end position="125"/>
    </location>
</feature>
<gene>
    <name evidence="8" type="ORF">SAMN04488589_2014</name>
</gene>
<keyword evidence="2" id="KW-1003">Cell membrane</keyword>
<organism evidence="8 9">
    <name type="scientific">Methanolobus vulcani</name>
    <dbReference type="NCBI Taxonomy" id="38026"/>
    <lineage>
        <taxon>Archaea</taxon>
        <taxon>Methanobacteriati</taxon>
        <taxon>Methanobacteriota</taxon>
        <taxon>Stenosarchaea group</taxon>
        <taxon>Methanomicrobia</taxon>
        <taxon>Methanosarcinales</taxon>
        <taxon>Methanosarcinaceae</taxon>
        <taxon>Methanolobus</taxon>
    </lineage>
</organism>